<name>A0ABX2CZU6_9CYAN</name>
<keyword evidence="2" id="KW-0732">Signal</keyword>
<feature type="chain" id="PRO_5047190356" description="S-layer protein" evidence="2">
    <location>
        <begin position="24"/>
        <end position="124"/>
    </location>
</feature>
<feature type="region of interest" description="Disordered" evidence="1">
    <location>
        <begin position="90"/>
        <end position="111"/>
    </location>
</feature>
<dbReference type="EMBL" id="SRRZ01000068">
    <property type="protein sequence ID" value="NQE35921.1"/>
    <property type="molecule type" value="Genomic_DNA"/>
</dbReference>
<evidence type="ECO:0008006" key="5">
    <source>
        <dbReference type="Google" id="ProtNLM"/>
    </source>
</evidence>
<protein>
    <recommendedName>
        <fullName evidence="5">S-layer protein</fullName>
    </recommendedName>
</protein>
<evidence type="ECO:0000313" key="4">
    <source>
        <dbReference type="Proteomes" id="UP000702425"/>
    </source>
</evidence>
<keyword evidence="4" id="KW-1185">Reference proteome</keyword>
<dbReference type="Proteomes" id="UP000702425">
    <property type="component" value="Unassembled WGS sequence"/>
</dbReference>
<sequence length="124" mass="13699">MKLSIFGTATLLMYTGLLAPANAQNTPQVKPNNSLVQVQPTPEQILNACIQNQVETLPNPFTDVPSNHWAYKAVLTMYYCGAYREGTPPDLIKESLESGPPIRESLPSPSRFPNFPLEPFPVIN</sequence>
<feature type="signal peptide" evidence="2">
    <location>
        <begin position="1"/>
        <end position="23"/>
    </location>
</feature>
<organism evidence="3 4">
    <name type="scientific">Microcoleus asticus IPMA8</name>
    <dbReference type="NCBI Taxonomy" id="2563858"/>
    <lineage>
        <taxon>Bacteria</taxon>
        <taxon>Bacillati</taxon>
        <taxon>Cyanobacteriota</taxon>
        <taxon>Cyanophyceae</taxon>
        <taxon>Oscillatoriophycideae</taxon>
        <taxon>Oscillatoriales</taxon>
        <taxon>Microcoleaceae</taxon>
        <taxon>Microcoleus</taxon>
        <taxon>Microcoleus asticus</taxon>
    </lineage>
</organism>
<gene>
    <name evidence="3" type="ORF">E5S67_03683</name>
</gene>
<accession>A0ABX2CZU6</accession>
<comment type="caution">
    <text evidence="3">The sequence shown here is derived from an EMBL/GenBank/DDBJ whole genome shotgun (WGS) entry which is preliminary data.</text>
</comment>
<reference evidence="3 4" key="1">
    <citation type="journal article" date="2020" name="Sci. Rep.">
        <title>A novel cyanobacterial geosmin producer, revising GeoA distribution and dispersion patterns in Bacteria.</title>
        <authorList>
            <person name="Churro C."/>
            <person name="Semedo-Aguiar A.P."/>
            <person name="Silva A.D."/>
            <person name="Pereira-Leal J.B."/>
            <person name="Leite R.B."/>
        </authorList>
    </citation>
    <scope>NUCLEOTIDE SEQUENCE [LARGE SCALE GENOMIC DNA]</scope>
    <source>
        <strain evidence="3 4">IPMA8</strain>
    </source>
</reference>
<proteinExistence type="predicted"/>
<evidence type="ECO:0000313" key="3">
    <source>
        <dbReference type="EMBL" id="NQE35921.1"/>
    </source>
</evidence>
<dbReference type="RefSeq" id="WP_172189675.1">
    <property type="nucleotide sequence ID" value="NZ_CAWPPK010000283.1"/>
</dbReference>
<evidence type="ECO:0000256" key="2">
    <source>
        <dbReference type="SAM" id="SignalP"/>
    </source>
</evidence>
<evidence type="ECO:0000256" key="1">
    <source>
        <dbReference type="SAM" id="MobiDB-lite"/>
    </source>
</evidence>